<protein>
    <submittedName>
        <fullName evidence="4">F-box/kelch-repeat protein At3g06240-like</fullName>
    </submittedName>
</protein>
<dbReference type="GeneID" id="111025804"/>
<proteinExistence type="predicted"/>
<dbReference type="PANTHER" id="PTHR31672:SF13">
    <property type="entry name" value="F-BOX PROTEIN CPR30-LIKE"/>
    <property type="match status" value="1"/>
</dbReference>
<dbReference type="Gene3D" id="1.20.1280.50">
    <property type="match status" value="1"/>
</dbReference>
<evidence type="ECO:0000313" key="4">
    <source>
        <dbReference type="RefSeq" id="XP_022159389.1"/>
    </source>
</evidence>
<gene>
    <name evidence="4" type="primary">LOC111025804</name>
</gene>
<dbReference type="PANTHER" id="PTHR31672">
    <property type="entry name" value="BNACNNG10540D PROTEIN"/>
    <property type="match status" value="1"/>
</dbReference>
<dbReference type="RefSeq" id="XP_022159389.1">
    <property type="nucleotide sequence ID" value="XM_022303697.1"/>
</dbReference>
<dbReference type="OrthoDB" id="1266170at2759"/>
<feature type="domain" description="F-box" evidence="1">
    <location>
        <begin position="4"/>
        <end position="43"/>
    </location>
</feature>
<dbReference type="Proteomes" id="UP000504603">
    <property type="component" value="Unplaced"/>
</dbReference>
<dbReference type="AlphaFoldDB" id="A0A6J1E295"/>
<dbReference type="InterPro" id="IPR001810">
    <property type="entry name" value="F-box_dom"/>
</dbReference>
<name>A0A6J1E295_MOMCH</name>
<feature type="domain" description="F-box associated beta-propeller type 1" evidence="2">
    <location>
        <begin position="103"/>
        <end position="321"/>
    </location>
</feature>
<dbReference type="SUPFAM" id="SSF81383">
    <property type="entry name" value="F-box domain"/>
    <property type="match status" value="1"/>
</dbReference>
<dbReference type="SUPFAM" id="SSF50965">
    <property type="entry name" value="Galactose oxidase, central domain"/>
    <property type="match status" value="1"/>
</dbReference>
<dbReference type="InterPro" id="IPR011043">
    <property type="entry name" value="Gal_Oxase/kelch_b-propeller"/>
</dbReference>
<keyword evidence="3" id="KW-1185">Reference proteome</keyword>
<dbReference type="InterPro" id="IPR050796">
    <property type="entry name" value="SCF_F-box_component"/>
</dbReference>
<dbReference type="Pfam" id="PF07734">
    <property type="entry name" value="FBA_1"/>
    <property type="match status" value="1"/>
</dbReference>
<dbReference type="NCBIfam" id="TIGR01640">
    <property type="entry name" value="F_box_assoc_1"/>
    <property type="match status" value="1"/>
</dbReference>
<evidence type="ECO:0000259" key="1">
    <source>
        <dbReference type="Pfam" id="PF00646"/>
    </source>
</evidence>
<organism evidence="3 4">
    <name type="scientific">Momordica charantia</name>
    <name type="common">Bitter gourd</name>
    <name type="synonym">Balsam pear</name>
    <dbReference type="NCBI Taxonomy" id="3673"/>
    <lineage>
        <taxon>Eukaryota</taxon>
        <taxon>Viridiplantae</taxon>
        <taxon>Streptophyta</taxon>
        <taxon>Embryophyta</taxon>
        <taxon>Tracheophyta</taxon>
        <taxon>Spermatophyta</taxon>
        <taxon>Magnoliopsida</taxon>
        <taxon>eudicotyledons</taxon>
        <taxon>Gunneridae</taxon>
        <taxon>Pentapetalae</taxon>
        <taxon>rosids</taxon>
        <taxon>fabids</taxon>
        <taxon>Cucurbitales</taxon>
        <taxon>Cucurbitaceae</taxon>
        <taxon>Momordiceae</taxon>
        <taxon>Momordica</taxon>
    </lineage>
</organism>
<evidence type="ECO:0000259" key="2">
    <source>
        <dbReference type="Pfam" id="PF07734"/>
    </source>
</evidence>
<dbReference type="Pfam" id="PF00646">
    <property type="entry name" value="F-box"/>
    <property type="match status" value="1"/>
</dbReference>
<evidence type="ECO:0000313" key="3">
    <source>
        <dbReference type="Proteomes" id="UP000504603"/>
    </source>
</evidence>
<dbReference type="InterPro" id="IPR017451">
    <property type="entry name" value="F-box-assoc_interact_dom"/>
</dbReference>
<reference evidence="4" key="1">
    <citation type="submission" date="2025-08" db="UniProtKB">
        <authorList>
            <consortium name="RefSeq"/>
        </authorList>
    </citation>
    <scope>IDENTIFICATION</scope>
    <source>
        <strain evidence="4">OHB3-1</strain>
    </source>
</reference>
<accession>A0A6J1E295</accession>
<sequence length="364" mass="41687">MASWENLSQELMIKILSQLPPECVARLKCVSKYMYVLINDPNFADYLQHRNLLVKRTIANEESGENETMLSFLKFPLPSAVVDMDFPLPEVFEFCGLSGYSHGLICLSLSPNDIFLCNPATGELRELPPSILLTKPSDDPFDRTGTSMDAVGFGYDQKSRDFKAVRVVEVREEYAYPYYKTEVYDLAKDGWREIESRACGSVFWAPSFEMYHEGRFYWRAIEDGGSEIIQWFDMSEEVFGRIPMPECFAWGSAEHRSLVVWTGQIVLFYYDPNKVETTFQIWAMGKDNSWSKVFTIGPISGIERPLVFVSSQELVMEAKDGQLILYNLNTQCFLQLPVKGLPEKFQATVFVKTLLPVNSNNFKL</sequence>
<dbReference type="InterPro" id="IPR006527">
    <property type="entry name" value="F-box-assoc_dom_typ1"/>
</dbReference>
<dbReference type="InterPro" id="IPR036047">
    <property type="entry name" value="F-box-like_dom_sf"/>
</dbReference>
<dbReference type="KEGG" id="mcha:111025804"/>